<proteinExistence type="predicted"/>
<sequence>MHHGSGSQNMQRQLQRSKSVSGSEAEEQQQQQQTAMAVTQQQAAVNHPQSPVTTFSSAASPSAPQSPNYQIIMSRSPVTPQNMNITLQNVGQMVTGNQQITLTPLPIQNPASPGFQHTTPQWRIEHAPSSYIQVTSPVPQPMQPQSPTQHSPVPLTRPGAPATALGVCGQSPTRFVEASMLVRQISLGSPSGSGHFVYQEGTGLAQIAPATPGQVQLASPGAPGSVRERRLSQPHSQTGGTIHHLGPQSPVATGTALPTLGSPGHITTSNLPPQISSIIQGQLARPMIFEKTPQGVVAGVGATATASFSIPSSIPPSSPSLTSPPPGIPNNPLAPTSMAVGTVKKQVPKKLEEIAPSTPEIAQLRKQCLEHHTKKMESLKEVFKEYLIELFFLQHLQGNMMDYLAFKKKPCVPLYTYLRQNDLDLEDEEEEEEQSEVINDEVKVVTGKDGQAVTPVAIATQLPPNVSAAFSVQQQFQTNQGAAAGTIANPGDMDAFKRQQAMVQADIWHPLLALCVEVLTRGRRDQAKRSRIDVGRHGLIFQHPGVAPLGSPGVPLQQLMPTAQGGMPPTPQAVQIAGQKQNQQQYDPSKGPPVQNAASLHTPPPQLPGRLPQGALTMAGLPMALSQQAQLVENTAQPGAQLQAQVKVQAGGPLLATVNPHTQLQAQLQQQMQPGIHLQLQTQQQQSQAILQSGQATVALARPGTESSQPVQRIMTNSVSMTSMASTPISAPNSVPTPHTASPVRPLSANVNPGTQSKLTGTNGISAVKIGGFGQSATMQSSQEGSQDKQVEQAKLESQVHQRISELRKEGQWSASRLPKLVEASRPKSHWDYLLEEMQWMAADFAQERRWKEAAAKKLVRTCARYHQEQKKSEERSKKEREIHLRHIASTIAREVEFFWSNIEQVVEIKLQFEIYEKRLKALSLQKASAKVPDEESTIEEQEAMEGEADHKAELVDLAKDAEMPLDALMKQYAGAYVDSFEWPQPSRHSDEDDMDESEEMPLSAGSPPEAVLIDSLLSVDQYRGADKASSSDSDGKPAKDIAEVAAATELILPKGSFRTTSSTRSPAPFLLHGSLREYQQIGVDWLVNLHKKHLNGILADETGLGKTVQTVAYMAHLAGQEGIWGPHLIVVRTCKLLSWEVEFKRWCPGLKILLYLGNRRERRSKRMWWGEANSFHVCVTSYKLLMKDQSHFLRRRWRHLVLDEVQLIKNMTEKHWETVFALRSEQRILLINTPLQNTLKELWTMIHFLLPGITRPYSDFPVKAGTDQNQDYCHKLVIRLHRMIQPFILRRSKRDVEKQLPKKYEHILKCRLSSRQKSLYEDILTQPGAQEALKTGHFVSVLQVLMQLQQVCNHPELVVPRENSSSFFCSSLQYDVPSLVLEPLQNDSSKIASMSIFDLINNENRLTRYQTEEAVPKLKITQQLIEEIHTGPDPPPRPKPCPIKPMRLFQPVQYGTKPEGRLATITSAASQRPATSSPTTSTSASTTSQSAQIRGKSPVTTATTTATSHAVGTATQRAPTTPPVSSSSNTVASSGNSGIGQHVLGAASVALGQTLAGAVVGSIAPISQPGLAQIPRPALAPSHAIQPSLLSQRLVLTSQAQARLPSGDVVKIAQLANIAGSQNRISQPETPVTLQFQGNKFTLSPSQLRQLTTGQPLQLQGNILQIVSAPGQQIIRPQGSMVMQTMPQAVPAANASATPGTPHPALSTAQQVGVTTNATSTPTKLTTTAQAGSQESSEEKTQQLKERLSRLFEANERRCSRRVLYGSDLLQACTLSSEPGHSALTAGGWRWVGRESCLRAQKTCVATASTLRSALLTVEDSQEAANGLIKRLVCVVPPAVAQPPHLYAANPPVPYRLEQKSLHRQLQEASAPHSADIHHLASRRLFHLPDLQLMQMDSGKLEALAILLQKLRSESRRVLIFTQMVKMLDILEAFLDYRQLSYVRVDESFTPDERQENMKKFNRNRKVFCSILTNRCCSAVGPVFDADTIIFYDTDLNPSMDARTQEWCDKIGRSKDIHIYRLESGNSIEEKLLKNGTKDLIREVAAQGTDYTLAFLTQRTIQDLFEVEAGSGEKVEEFVVLHQEPSASEAISPRVARPYIQALHSINLGALSKEEEKQQEEEEEELAGKESTEDDQESESQAQEEPAQKEELNAVMEQLTPIERYALHYLEYLHISDDEAALKERLECSKRSWELQQLQKLKEEEEERQIMEGDEDLFTYTREDAYNMEYVFDAEDGHTEIMPLWTPPTPPQDDNDIYIDSVMMLMYDTTPMPESKLPPIYIRKEHKRLKMDPLAAARKKKKGHGETVIPPRSLFEKASMLKVRREGKDQKKNFSLKQQAPFAKPLPSLVKPAMEAGQDNPEWLISEDWALLQAVKQLLELPLNLTIVSPAHTPNWDLVSDVVNSCSRIYRSPKQCRNRYENVIIPREEGKLMYEANPKKKTKSIYKSKNSRPLRTCQIYTQDDNATHIQLYNSRFELMKIIASKRSPPIKPLLGMNPFQKNPKHASVLAESGISYDKPLPPIQVASQRAERIAKEKKALAEQQKAQQLAQQQQAGAPQAQATPGQAQAPAAGQTQAQAPQAAAVAGATAVPNAAVLAGAIKNATVGTTIQAATVGGNVIVNTVAGVPPSPFQANKRLASPVIPGTLSPVGAAGAQVVHAQQRAVTTAAAPAEVVTIATGQGVRAVNPVTASAVVSTTLSPVQSQTRPLVPPVTTGTGIPQKFTTAQLQMLRQQQLQHQQQQAASPQIKAVGKPQDLLKMNKHKLQQQQVAAAVVAQGQQAAGAQQATQVQPAQAAQANPQLAAVAAPRPGAVLTGTTVANLQVARLARVPTQGQIQAQAGQTAQVTLTKPPVVSVPAVVSSAGVTTLPVTVAGIVAISQTQKAGGPVLTSSFPQMQVQQLLQVKKQPAAVQAAAQQKAGQPQQGQATVQQKISTQQVTVQAAQPAQQQQKVTYATTTQLQPGIKTQFFTTSIPQTQKATGAQQIQVAKMPQIVQQQPTVANIQQIVSAPQQIQAQPQTVTLTQAATSAPAQVQMIPAGTATAQVVQQKIIQQQVVTAATSPQIQTPPPHSPAQQPAAPSAAESLAQQPAQLQQATKGQARQGGIRAKTPAKPSGGSS</sequence>
<dbReference type="EMBL" id="CM041535">
    <property type="protein sequence ID" value="KAI3372351.1"/>
    <property type="molecule type" value="Genomic_DNA"/>
</dbReference>
<name>A0ACB8WX74_9TELE</name>
<accession>A0ACB8WX74</accession>
<protein>
    <submittedName>
        <fullName evidence="1">Uncharacterized protein</fullName>
    </submittedName>
</protein>
<evidence type="ECO:0000313" key="2">
    <source>
        <dbReference type="Proteomes" id="UP000831701"/>
    </source>
</evidence>
<gene>
    <name evidence="1" type="ORF">L3Q82_022847</name>
</gene>
<comment type="caution">
    <text evidence="1">The sequence shown here is derived from an EMBL/GenBank/DDBJ whole genome shotgun (WGS) entry which is preliminary data.</text>
</comment>
<keyword evidence="2" id="KW-1185">Reference proteome</keyword>
<organism evidence="1 2">
    <name type="scientific">Scortum barcoo</name>
    <name type="common">barcoo grunter</name>
    <dbReference type="NCBI Taxonomy" id="214431"/>
    <lineage>
        <taxon>Eukaryota</taxon>
        <taxon>Metazoa</taxon>
        <taxon>Chordata</taxon>
        <taxon>Craniata</taxon>
        <taxon>Vertebrata</taxon>
        <taxon>Euteleostomi</taxon>
        <taxon>Actinopterygii</taxon>
        <taxon>Neopterygii</taxon>
        <taxon>Teleostei</taxon>
        <taxon>Neoteleostei</taxon>
        <taxon>Acanthomorphata</taxon>
        <taxon>Eupercaria</taxon>
        <taxon>Centrarchiformes</taxon>
        <taxon>Terapontoidei</taxon>
        <taxon>Terapontidae</taxon>
        <taxon>Scortum</taxon>
    </lineage>
</organism>
<reference evidence="1" key="1">
    <citation type="submission" date="2022-04" db="EMBL/GenBank/DDBJ databases">
        <title>Jade perch genome.</title>
        <authorList>
            <person name="Chao B."/>
        </authorList>
    </citation>
    <scope>NUCLEOTIDE SEQUENCE</scope>
    <source>
        <strain evidence="1">CB-2022</strain>
    </source>
</reference>
<dbReference type="Proteomes" id="UP000831701">
    <property type="component" value="Chromosome 5"/>
</dbReference>
<evidence type="ECO:0000313" key="1">
    <source>
        <dbReference type="EMBL" id="KAI3372351.1"/>
    </source>
</evidence>